<feature type="transmembrane region" description="Helical" evidence="6">
    <location>
        <begin position="168"/>
        <end position="188"/>
    </location>
</feature>
<proteinExistence type="predicted"/>
<feature type="transmembrane region" description="Helical" evidence="6">
    <location>
        <begin position="107"/>
        <end position="128"/>
    </location>
</feature>
<dbReference type="InterPro" id="IPR011701">
    <property type="entry name" value="MFS"/>
</dbReference>
<feature type="transmembrane region" description="Helical" evidence="6">
    <location>
        <begin position="209"/>
        <end position="230"/>
    </location>
</feature>
<accession>A0A8X8KCA0</accession>
<dbReference type="Proteomes" id="UP000887320">
    <property type="component" value="Unassembled WGS sequence"/>
</dbReference>
<evidence type="ECO:0000259" key="7">
    <source>
        <dbReference type="PROSITE" id="PS50850"/>
    </source>
</evidence>
<dbReference type="RefSeq" id="WP_234622775.1">
    <property type="nucleotide sequence ID" value="NZ_JAHWXT010000001.1"/>
</dbReference>
<dbReference type="SUPFAM" id="SSF103473">
    <property type="entry name" value="MFS general substrate transporter"/>
    <property type="match status" value="1"/>
</dbReference>
<dbReference type="GO" id="GO:0005886">
    <property type="term" value="C:plasma membrane"/>
    <property type="evidence" value="ECO:0007669"/>
    <property type="project" value="UniProtKB-SubCell"/>
</dbReference>
<protein>
    <submittedName>
        <fullName evidence="8">MFS transporter</fullName>
    </submittedName>
</protein>
<evidence type="ECO:0000313" key="9">
    <source>
        <dbReference type="Proteomes" id="UP000887320"/>
    </source>
</evidence>
<gene>
    <name evidence="8" type="ORF">KW868_04100</name>
</gene>
<feature type="transmembrane region" description="Helical" evidence="6">
    <location>
        <begin position="275"/>
        <end position="293"/>
    </location>
</feature>
<dbReference type="PANTHER" id="PTHR43124:SF10">
    <property type="entry name" value="PURINE EFFLUX PUMP PBUE"/>
    <property type="match status" value="1"/>
</dbReference>
<evidence type="ECO:0000256" key="5">
    <source>
        <dbReference type="ARBA" id="ARBA00023136"/>
    </source>
</evidence>
<evidence type="ECO:0000256" key="4">
    <source>
        <dbReference type="ARBA" id="ARBA00022989"/>
    </source>
</evidence>
<dbReference type="PANTHER" id="PTHR43124">
    <property type="entry name" value="PURINE EFFLUX PUMP PBUE"/>
    <property type="match status" value="1"/>
</dbReference>
<evidence type="ECO:0000256" key="3">
    <source>
        <dbReference type="ARBA" id="ARBA00022692"/>
    </source>
</evidence>
<keyword evidence="2" id="KW-1003">Cell membrane</keyword>
<evidence type="ECO:0000256" key="6">
    <source>
        <dbReference type="SAM" id="Phobius"/>
    </source>
</evidence>
<evidence type="ECO:0000313" key="8">
    <source>
        <dbReference type="EMBL" id="MCF0263649.1"/>
    </source>
</evidence>
<dbReference type="EMBL" id="JAHWXT010000001">
    <property type="protein sequence ID" value="MCF0263649.1"/>
    <property type="molecule type" value="Genomic_DNA"/>
</dbReference>
<dbReference type="InterPro" id="IPR020846">
    <property type="entry name" value="MFS_dom"/>
</dbReference>
<keyword evidence="3 6" id="KW-0812">Transmembrane</keyword>
<feature type="transmembrane region" description="Helical" evidence="6">
    <location>
        <begin position="43"/>
        <end position="66"/>
    </location>
</feature>
<dbReference type="InterPro" id="IPR036259">
    <property type="entry name" value="MFS_trans_sf"/>
</dbReference>
<dbReference type="GO" id="GO:0022857">
    <property type="term" value="F:transmembrane transporter activity"/>
    <property type="evidence" value="ECO:0007669"/>
    <property type="project" value="InterPro"/>
</dbReference>
<comment type="caution">
    <text evidence="8">The sequence shown here is derived from an EMBL/GenBank/DDBJ whole genome shotgun (WGS) entry which is preliminary data.</text>
</comment>
<feature type="transmembrane region" description="Helical" evidence="6">
    <location>
        <begin position="78"/>
        <end position="101"/>
    </location>
</feature>
<feature type="transmembrane region" description="Helical" evidence="6">
    <location>
        <begin position="140"/>
        <end position="162"/>
    </location>
</feature>
<evidence type="ECO:0000256" key="1">
    <source>
        <dbReference type="ARBA" id="ARBA00004651"/>
    </source>
</evidence>
<sequence length="391" mass="42029">MLDTKSNPNILIVYFIALGAFSLGMASYITAGLIPLIQNEFDISIALTAQLVTVFTLAYGIGSPVVVALSPENKQRSILLLALFIFSISNLISGLAPNFSILLISRIFAGIGAGVYLAIGISISTALVQPDQRGQAISIIMSGMAAGTVLGVPLGLIISNQFGWQTSMYLIAILGLVSFYGLYIKLPIIPNLITQSLSEKLRLLKDINVLKILFISLIAAISSLGLYTYLFPLLSSDEFGSIENITPFLWIWGIGGVIGSFVVGHISKKIRNEKLTAIIMFMLSVALLLIPFFAAITPWLTLIPIAIWGAVGWALQVPQNEQLILVREKTGGGNLAVALNESALYLGGAIGAGIGGIFFYFQVSLWLLPIFASAVVFIGFIYQVTHINRSK</sequence>
<feature type="transmembrane region" description="Helical" evidence="6">
    <location>
        <begin position="338"/>
        <end position="360"/>
    </location>
</feature>
<dbReference type="InterPro" id="IPR050189">
    <property type="entry name" value="MFS_Efflux_Transporters"/>
</dbReference>
<organism evidence="8 9">
    <name type="scientific">Acinetobacter guillouiae</name>
    <name type="common">Acinetobacter genomosp. 11</name>
    <dbReference type="NCBI Taxonomy" id="106649"/>
    <lineage>
        <taxon>Bacteria</taxon>
        <taxon>Pseudomonadati</taxon>
        <taxon>Pseudomonadota</taxon>
        <taxon>Gammaproteobacteria</taxon>
        <taxon>Moraxellales</taxon>
        <taxon>Moraxellaceae</taxon>
        <taxon>Acinetobacter</taxon>
    </lineage>
</organism>
<reference evidence="8" key="1">
    <citation type="submission" date="2021-07" db="EMBL/GenBank/DDBJ databases">
        <authorList>
            <person name="Fernandez M."/>
            <person name="Pereira P."/>
            <person name="Torres Tejerizo G.A."/>
            <person name="Gonzalez P."/>
            <person name="Agostini E."/>
        </authorList>
    </citation>
    <scope>NUCLEOTIDE SEQUENCE</scope>
    <source>
        <strain evidence="8">SFC 500-1A</strain>
    </source>
</reference>
<dbReference type="Pfam" id="PF07690">
    <property type="entry name" value="MFS_1"/>
    <property type="match status" value="1"/>
</dbReference>
<feature type="transmembrane region" description="Helical" evidence="6">
    <location>
        <begin position="245"/>
        <end position="263"/>
    </location>
</feature>
<dbReference type="PROSITE" id="PS50850">
    <property type="entry name" value="MFS"/>
    <property type="match status" value="1"/>
</dbReference>
<dbReference type="CDD" id="cd17324">
    <property type="entry name" value="MFS_NepI_like"/>
    <property type="match status" value="1"/>
</dbReference>
<dbReference type="Gene3D" id="1.20.1250.20">
    <property type="entry name" value="MFS general substrate transporter like domains"/>
    <property type="match status" value="2"/>
</dbReference>
<dbReference type="AlphaFoldDB" id="A0A8X8KCA0"/>
<comment type="subcellular location">
    <subcellularLocation>
        <location evidence="1">Cell membrane</location>
        <topology evidence="1">Multi-pass membrane protein</topology>
    </subcellularLocation>
</comment>
<feature type="domain" description="Major facilitator superfamily (MFS) profile" evidence="7">
    <location>
        <begin position="12"/>
        <end position="391"/>
    </location>
</feature>
<feature type="transmembrane region" description="Helical" evidence="6">
    <location>
        <begin position="12"/>
        <end position="37"/>
    </location>
</feature>
<name>A0A8X8KCA0_ACIGI</name>
<feature type="transmembrane region" description="Helical" evidence="6">
    <location>
        <begin position="366"/>
        <end position="385"/>
    </location>
</feature>
<keyword evidence="4 6" id="KW-1133">Transmembrane helix</keyword>
<evidence type="ECO:0000256" key="2">
    <source>
        <dbReference type="ARBA" id="ARBA00022475"/>
    </source>
</evidence>
<keyword evidence="5 6" id="KW-0472">Membrane</keyword>